<comment type="caution">
    <text evidence="11">The sequence shown here is derived from an EMBL/GenBank/DDBJ whole genome shotgun (WGS) entry which is preliminary data.</text>
</comment>
<dbReference type="InterPro" id="IPR015500">
    <property type="entry name" value="Peptidase_S8_subtilisin-rel"/>
</dbReference>
<dbReference type="GO" id="GO:0005576">
    <property type="term" value="C:extracellular region"/>
    <property type="evidence" value="ECO:0007669"/>
    <property type="project" value="UniProtKB-ARBA"/>
</dbReference>
<feature type="domain" description="Inhibitor I9" evidence="10">
    <location>
        <begin position="52"/>
        <end position="89"/>
    </location>
</feature>
<dbReference type="AlphaFoldDB" id="A0A8H4QEE7"/>
<organism evidence="11 12">
    <name type="scientific">Ophiocordyceps camponoti-floridani</name>
    <dbReference type="NCBI Taxonomy" id="2030778"/>
    <lineage>
        <taxon>Eukaryota</taxon>
        <taxon>Fungi</taxon>
        <taxon>Dikarya</taxon>
        <taxon>Ascomycota</taxon>
        <taxon>Pezizomycotina</taxon>
        <taxon>Sordariomycetes</taxon>
        <taxon>Hypocreomycetidae</taxon>
        <taxon>Hypocreales</taxon>
        <taxon>Ophiocordycipitaceae</taxon>
        <taxon>Ophiocordyceps</taxon>
    </lineage>
</organism>
<evidence type="ECO:0000256" key="2">
    <source>
        <dbReference type="ARBA" id="ARBA00022670"/>
    </source>
</evidence>
<dbReference type="Pfam" id="PF05922">
    <property type="entry name" value="Inhibitor_I9"/>
    <property type="match status" value="1"/>
</dbReference>
<dbReference type="InterPro" id="IPR000209">
    <property type="entry name" value="Peptidase_S8/S53_dom"/>
</dbReference>
<evidence type="ECO:0000256" key="1">
    <source>
        <dbReference type="ARBA" id="ARBA00011073"/>
    </source>
</evidence>
<keyword evidence="3 8" id="KW-0732">Signal</keyword>
<reference evidence="11 12" key="1">
    <citation type="journal article" date="2020" name="G3 (Bethesda)">
        <title>Genetic Underpinnings of Host Manipulation by Ophiocordyceps as Revealed by Comparative Transcriptomics.</title>
        <authorList>
            <person name="Will I."/>
            <person name="Das B."/>
            <person name="Trinh T."/>
            <person name="Brachmann A."/>
            <person name="Ohm R.A."/>
            <person name="de Bekker C."/>
        </authorList>
    </citation>
    <scope>NUCLEOTIDE SEQUENCE [LARGE SCALE GENOMIC DNA]</scope>
    <source>
        <strain evidence="11 12">EC05</strain>
    </source>
</reference>
<dbReference type="Pfam" id="PF00082">
    <property type="entry name" value="Peptidase_S8"/>
    <property type="match status" value="1"/>
</dbReference>
<dbReference type="Proteomes" id="UP000562929">
    <property type="component" value="Unassembled WGS sequence"/>
</dbReference>
<dbReference type="PROSITE" id="PS00137">
    <property type="entry name" value="SUBTILASE_HIS"/>
    <property type="match status" value="1"/>
</dbReference>
<dbReference type="InterPro" id="IPR034193">
    <property type="entry name" value="PCSK9_ProteinaseK-like"/>
</dbReference>
<sequence length="375" mass="39016">MLSATTLLLLPLALAAPAQPSEGTFIVKMKDGLIKAEAVNAVVSSLGVHPRFTYEHAFSGFAATLKPDMVKKLMANPDVEFVEKDAKVSMYETQPDADWGLARLSNQKPNATTYKYDDSAGEGTCAFILDTGIDASNEEFEGRAKFLANFADKDDTDGHGHGTHVAGTIGSKTYGVAKKASLFGVKVLDAQGSGDNSAVIKGMDLIAKEASKQKCPKGVVVNMSLGGRKSASVNAAAARIVQAGLFLAVAAGNDGTDASSYSPASEPLACTVGATTRTDTLAKYSNTGSIVDVLAPGSNITSTWLDSKTKSISGTSMASPHVAGIAAYFLGTGQKVQGLCEYIAKQSLKESVTGVPKDTVNLLINNGYQKGSNRS</sequence>
<comment type="similarity">
    <text evidence="1 6 7">Belongs to the peptidase S8 family.</text>
</comment>
<keyword evidence="12" id="KW-1185">Reference proteome</keyword>
<evidence type="ECO:0000259" key="10">
    <source>
        <dbReference type="Pfam" id="PF05922"/>
    </source>
</evidence>
<feature type="active site" description="Charge relay system" evidence="6">
    <location>
        <position position="130"/>
    </location>
</feature>
<dbReference type="PROSITE" id="PS00136">
    <property type="entry name" value="SUBTILASE_ASP"/>
    <property type="match status" value="1"/>
</dbReference>
<protein>
    <submittedName>
        <fullName evidence="11">Subtilisin-like protease</fullName>
    </submittedName>
</protein>
<dbReference type="GO" id="GO:0006508">
    <property type="term" value="P:proteolysis"/>
    <property type="evidence" value="ECO:0007669"/>
    <property type="project" value="UniProtKB-KW"/>
</dbReference>
<dbReference type="CDD" id="cd04077">
    <property type="entry name" value="Peptidases_S8_PCSK9_ProteinaseK_like"/>
    <property type="match status" value="1"/>
</dbReference>
<dbReference type="Gene3D" id="3.40.50.200">
    <property type="entry name" value="Peptidase S8/S53 domain"/>
    <property type="match status" value="1"/>
</dbReference>
<evidence type="ECO:0000313" key="11">
    <source>
        <dbReference type="EMBL" id="KAF4595999.1"/>
    </source>
</evidence>
<evidence type="ECO:0000256" key="7">
    <source>
        <dbReference type="RuleBase" id="RU003355"/>
    </source>
</evidence>
<dbReference type="OrthoDB" id="206201at2759"/>
<evidence type="ECO:0000256" key="8">
    <source>
        <dbReference type="SAM" id="SignalP"/>
    </source>
</evidence>
<evidence type="ECO:0000256" key="6">
    <source>
        <dbReference type="PROSITE-ProRule" id="PRU01240"/>
    </source>
</evidence>
<dbReference type="SUPFAM" id="SSF52743">
    <property type="entry name" value="Subtilisin-like"/>
    <property type="match status" value="1"/>
</dbReference>
<name>A0A8H4QEE7_9HYPO</name>
<dbReference type="PANTHER" id="PTHR43806">
    <property type="entry name" value="PEPTIDASE S8"/>
    <property type="match status" value="1"/>
</dbReference>
<dbReference type="InterPro" id="IPR050131">
    <property type="entry name" value="Peptidase_S8_subtilisin-like"/>
</dbReference>
<evidence type="ECO:0000256" key="4">
    <source>
        <dbReference type="ARBA" id="ARBA00022801"/>
    </source>
</evidence>
<dbReference type="SUPFAM" id="SSF54897">
    <property type="entry name" value="Protease propeptides/inhibitors"/>
    <property type="match status" value="1"/>
</dbReference>
<keyword evidence="5 6" id="KW-0720">Serine protease</keyword>
<dbReference type="InterPro" id="IPR037045">
    <property type="entry name" value="S8pro/Inhibitor_I9_sf"/>
</dbReference>
<evidence type="ECO:0000256" key="5">
    <source>
        <dbReference type="ARBA" id="ARBA00022825"/>
    </source>
</evidence>
<accession>A0A8H4QEE7</accession>
<dbReference type="Gene3D" id="3.30.70.80">
    <property type="entry name" value="Peptidase S8 propeptide/proteinase inhibitor I9"/>
    <property type="match status" value="1"/>
</dbReference>
<dbReference type="GO" id="GO:0004252">
    <property type="term" value="F:serine-type endopeptidase activity"/>
    <property type="evidence" value="ECO:0007669"/>
    <property type="project" value="UniProtKB-UniRule"/>
</dbReference>
<dbReference type="InterPro" id="IPR010259">
    <property type="entry name" value="S8pro/Inhibitor_I9"/>
</dbReference>
<feature type="active site" description="Charge relay system" evidence="6">
    <location>
        <position position="316"/>
    </location>
</feature>
<feature type="domain" description="Peptidase S8/S53" evidence="9">
    <location>
        <begin position="128"/>
        <end position="330"/>
    </location>
</feature>
<evidence type="ECO:0000256" key="3">
    <source>
        <dbReference type="ARBA" id="ARBA00022729"/>
    </source>
</evidence>
<feature type="active site" description="Charge relay system" evidence="6">
    <location>
        <position position="161"/>
    </location>
</feature>
<dbReference type="PRINTS" id="PR00723">
    <property type="entry name" value="SUBTILISIN"/>
</dbReference>
<dbReference type="InterPro" id="IPR023828">
    <property type="entry name" value="Peptidase_S8_Ser-AS"/>
</dbReference>
<feature type="signal peptide" evidence="8">
    <location>
        <begin position="1"/>
        <end position="23"/>
    </location>
</feature>
<evidence type="ECO:0000313" key="12">
    <source>
        <dbReference type="Proteomes" id="UP000562929"/>
    </source>
</evidence>
<keyword evidence="4 6" id="KW-0378">Hydrolase</keyword>
<dbReference type="PANTHER" id="PTHR43806:SF58">
    <property type="entry name" value="ALKALINE PROTEASE 1-RELATED"/>
    <property type="match status" value="1"/>
</dbReference>
<proteinExistence type="inferred from homology"/>
<gene>
    <name evidence="11" type="ORF">GQ602_001612</name>
</gene>
<dbReference type="EMBL" id="JAACLJ010000001">
    <property type="protein sequence ID" value="KAF4595999.1"/>
    <property type="molecule type" value="Genomic_DNA"/>
</dbReference>
<keyword evidence="2 6" id="KW-0645">Protease</keyword>
<dbReference type="InterPro" id="IPR022398">
    <property type="entry name" value="Peptidase_S8_His-AS"/>
</dbReference>
<feature type="chain" id="PRO_5034091198" evidence="8">
    <location>
        <begin position="24"/>
        <end position="375"/>
    </location>
</feature>
<evidence type="ECO:0000259" key="9">
    <source>
        <dbReference type="Pfam" id="PF00082"/>
    </source>
</evidence>
<dbReference type="InterPro" id="IPR036852">
    <property type="entry name" value="Peptidase_S8/S53_dom_sf"/>
</dbReference>
<dbReference type="PROSITE" id="PS51892">
    <property type="entry name" value="SUBTILASE"/>
    <property type="match status" value="1"/>
</dbReference>
<dbReference type="FunFam" id="3.40.50.200:FF:000014">
    <property type="entry name" value="Proteinase K"/>
    <property type="match status" value="1"/>
</dbReference>
<dbReference type="InterPro" id="IPR023827">
    <property type="entry name" value="Peptidase_S8_Asp-AS"/>
</dbReference>
<dbReference type="PROSITE" id="PS00138">
    <property type="entry name" value="SUBTILASE_SER"/>
    <property type="match status" value="1"/>
</dbReference>